<dbReference type="STRING" id="1317117.ATO7_13908"/>
<evidence type="ECO:0000256" key="1">
    <source>
        <dbReference type="SAM" id="SignalP"/>
    </source>
</evidence>
<gene>
    <name evidence="2" type="ORF">ATO7_13908</name>
</gene>
<dbReference type="AlphaFoldDB" id="A0A1Y1SCM4"/>
<comment type="caution">
    <text evidence="2">The sequence shown here is derived from an EMBL/GenBank/DDBJ whole genome shotgun (WGS) entry which is preliminary data.</text>
</comment>
<dbReference type="EMBL" id="AQQV01000003">
    <property type="protein sequence ID" value="ORE86397.1"/>
    <property type="molecule type" value="Genomic_DNA"/>
</dbReference>
<reference evidence="2 3" key="1">
    <citation type="submission" date="2013-04" db="EMBL/GenBank/DDBJ databases">
        <title>Oceanococcus atlanticus 22II-S10r2 Genome Sequencing.</title>
        <authorList>
            <person name="Lai Q."/>
            <person name="Li G."/>
            <person name="Shao Z."/>
        </authorList>
    </citation>
    <scope>NUCLEOTIDE SEQUENCE [LARGE SCALE GENOMIC DNA]</scope>
    <source>
        <strain evidence="2 3">22II-S10r2</strain>
    </source>
</reference>
<dbReference type="Proteomes" id="UP000192342">
    <property type="component" value="Unassembled WGS sequence"/>
</dbReference>
<feature type="chain" id="PRO_5012192136" description="Secreted protein" evidence="1">
    <location>
        <begin position="22"/>
        <end position="92"/>
    </location>
</feature>
<keyword evidence="3" id="KW-1185">Reference proteome</keyword>
<evidence type="ECO:0008006" key="4">
    <source>
        <dbReference type="Google" id="ProtNLM"/>
    </source>
</evidence>
<name>A0A1Y1SCM4_9GAMM</name>
<sequence>MHVVASLLLLVLAQTSALLHAEVHAFHDAGELCTIFHNVEKQPTLFSSSGVCAIASPHTCEPPALGASQVSAAAAHAFQARAPPQFWFQTQS</sequence>
<evidence type="ECO:0000313" key="2">
    <source>
        <dbReference type="EMBL" id="ORE86397.1"/>
    </source>
</evidence>
<keyword evidence="1" id="KW-0732">Signal</keyword>
<feature type="signal peptide" evidence="1">
    <location>
        <begin position="1"/>
        <end position="21"/>
    </location>
</feature>
<organism evidence="2 3">
    <name type="scientific">Oceanococcus atlanticus</name>
    <dbReference type="NCBI Taxonomy" id="1317117"/>
    <lineage>
        <taxon>Bacteria</taxon>
        <taxon>Pseudomonadati</taxon>
        <taxon>Pseudomonadota</taxon>
        <taxon>Gammaproteobacteria</taxon>
        <taxon>Chromatiales</taxon>
        <taxon>Oceanococcaceae</taxon>
        <taxon>Oceanococcus</taxon>
    </lineage>
</organism>
<accession>A0A1Y1SCM4</accession>
<protein>
    <recommendedName>
        <fullName evidence="4">Secreted protein</fullName>
    </recommendedName>
</protein>
<evidence type="ECO:0000313" key="3">
    <source>
        <dbReference type="Proteomes" id="UP000192342"/>
    </source>
</evidence>
<proteinExistence type="predicted"/>